<evidence type="ECO:0000313" key="8">
    <source>
        <dbReference type="EMBL" id="GAJ00802.1"/>
    </source>
</evidence>
<dbReference type="AlphaFoldDB" id="X1UB27"/>
<keyword evidence="6 7" id="KW-0472">Membrane</keyword>
<evidence type="ECO:0000256" key="7">
    <source>
        <dbReference type="SAM" id="Phobius"/>
    </source>
</evidence>
<organism evidence="8">
    <name type="scientific">marine sediment metagenome</name>
    <dbReference type="NCBI Taxonomy" id="412755"/>
    <lineage>
        <taxon>unclassified sequences</taxon>
        <taxon>metagenomes</taxon>
        <taxon>ecological metagenomes</taxon>
    </lineage>
</organism>
<name>X1UB27_9ZZZZ</name>
<feature type="transmembrane region" description="Helical" evidence="7">
    <location>
        <begin position="35"/>
        <end position="53"/>
    </location>
</feature>
<feature type="transmembrane region" description="Helical" evidence="7">
    <location>
        <begin position="74"/>
        <end position="97"/>
    </location>
</feature>
<evidence type="ECO:0000256" key="5">
    <source>
        <dbReference type="ARBA" id="ARBA00022989"/>
    </source>
</evidence>
<evidence type="ECO:0008006" key="9">
    <source>
        <dbReference type="Google" id="ProtNLM"/>
    </source>
</evidence>
<comment type="subcellular location">
    <subcellularLocation>
        <location evidence="1">Cell membrane</location>
        <topology evidence="1">Multi-pass membrane protein</topology>
    </subcellularLocation>
</comment>
<dbReference type="InterPro" id="IPR005524">
    <property type="entry name" value="DUF318"/>
</dbReference>
<keyword evidence="3" id="KW-1003">Cell membrane</keyword>
<comment type="similarity">
    <text evidence="2">Belongs to the UPF0718 family.</text>
</comment>
<proteinExistence type="inferred from homology"/>
<sequence>MLIPTLVMGLLAVIVVIIAYQKGVHIEGLKASGNMLLQIVPLLIFAFIIAGMIPRLIPQELIARWIGVESGFRGILIGSVLGGIAPGGPYVSLPIAAGMLRTGASVGTMVAFLTGWSLLALSRAPMEIGIMGWQFWLVRMACVFFFPPIAGLIANIFFSRTNLV</sequence>
<feature type="transmembrane region" description="Helical" evidence="7">
    <location>
        <begin position="136"/>
        <end position="158"/>
    </location>
</feature>
<reference evidence="8" key="1">
    <citation type="journal article" date="2014" name="Front. Microbiol.">
        <title>High frequency of phylogenetically diverse reductive dehalogenase-homologous genes in deep subseafloor sedimentary metagenomes.</title>
        <authorList>
            <person name="Kawai M."/>
            <person name="Futagami T."/>
            <person name="Toyoda A."/>
            <person name="Takaki Y."/>
            <person name="Nishi S."/>
            <person name="Hori S."/>
            <person name="Arai W."/>
            <person name="Tsubouchi T."/>
            <person name="Morono Y."/>
            <person name="Uchiyama I."/>
            <person name="Ito T."/>
            <person name="Fujiyama A."/>
            <person name="Inagaki F."/>
            <person name="Takami H."/>
        </authorList>
    </citation>
    <scope>NUCLEOTIDE SEQUENCE</scope>
    <source>
        <strain evidence="8">Expedition CK06-06</strain>
    </source>
</reference>
<gene>
    <name evidence="8" type="ORF">S12H4_29904</name>
</gene>
<protein>
    <recommendedName>
        <fullName evidence="9">Permease</fullName>
    </recommendedName>
</protein>
<dbReference type="EMBL" id="BARW01017287">
    <property type="protein sequence ID" value="GAJ00802.1"/>
    <property type="molecule type" value="Genomic_DNA"/>
</dbReference>
<evidence type="ECO:0000256" key="1">
    <source>
        <dbReference type="ARBA" id="ARBA00004651"/>
    </source>
</evidence>
<keyword evidence="5 7" id="KW-1133">Transmembrane helix</keyword>
<feature type="transmembrane region" description="Helical" evidence="7">
    <location>
        <begin position="103"/>
        <end position="124"/>
    </location>
</feature>
<accession>X1UB27</accession>
<dbReference type="GO" id="GO:0005886">
    <property type="term" value="C:plasma membrane"/>
    <property type="evidence" value="ECO:0007669"/>
    <property type="project" value="UniProtKB-SubCell"/>
</dbReference>
<comment type="caution">
    <text evidence="8">The sequence shown here is derived from an EMBL/GenBank/DDBJ whole genome shotgun (WGS) entry which is preliminary data.</text>
</comment>
<evidence type="ECO:0000256" key="2">
    <source>
        <dbReference type="ARBA" id="ARBA00006386"/>
    </source>
</evidence>
<evidence type="ECO:0000256" key="3">
    <source>
        <dbReference type="ARBA" id="ARBA00022475"/>
    </source>
</evidence>
<keyword evidence="4 7" id="KW-0812">Transmembrane</keyword>
<dbReference type="Pfam" id="PF03773">
    <property type="entry name" value="ArsP_1"/>
    <property type="match status" value="1"/>
</dbReference>
<evidence type="ECO:0000256" key="4">
    <source>
        <dbReference type="ARBA" id="ARBA00022692"/>
    </source>
</evidence>
<evidence type="ECO:0000256" key="6">
    <source>
        <dbReference type="ARBA" id="ARBA00023136"/>
    </source>
</evidence>